<gene>
    <name evidence="7" type="primary">mcrA</name>
    <name evidence="7" type="ORF">STSP_48980</name>
</gene>
<accession>A0A177HM86</accession>
<keyword evidence="5 7" id="KW-0560">Oxidoreductase</keyword>
<dbReference type="RefSeq" id="WP_067281898.1">
    <property type="nucleotide sequence ID" value="NZ_LOHS01000102.1"/>
</dbReference>
<dbReference type="GO" id="GO:0016491">
    <property type="term" value="F:oxidoreductase activity"/>
    <property type="evidence" value="ECO:0007669"/>
    <property type="project" value="UniProtKB-KW"/>
</dbReference>
<dbReference type="InterPro" id="IPR036318">
    <property type="entry name" value="FAD-bd_PCMH-like_sf"/>
</dbReference>
<keyword evidence="8" id="KW-1185">Reference proteome</keyword>
<dbReference type="InterPro" id="IPR006094">
    <property type="entry name" value="Oxid_FAD_bind_N"/>
</dbReference>
<dbReference type="EMBL" id="LOHS01000102">
    <property type="protein sequence ID" value="OAH11729.1"/>
    <property type="molecule type" value="Genomic_DNA"/>
</dbReference>
<keyword evidence="4" id="KW-0274">FAD</keyword>
<dbReference type="PANTHER" id="PTHR42973:SF39">
    <property type="entry name" value="FAD-BINDING PCMH-TYPE DOMAIN-CONTAINING PROTEIN"/>
    <property type="match status" value="1"/>
</dbReference>
<dbReference type="PROSITE" id="PS51387">
    <property type="entry name" value="FAD_PCMH"/>
    <property type="match status" value="1"/>
</dbReference>
<comment type="caution">
    <text evidence="7">The sequence shown here is derived from an EMBL/GenBank/DDBJ whole genome shotgun (WGS) entry which is preliminary data.</text>
</comment>
<dbReference type="InterPro" id="IPR050416">
    <property type="entry name" value="FAD-linked_Oxidoreductase"/>
</dbReference>
<sequence length="450" mass="46766">MRTIDSSPPASRLPLPDSLAAAAIRPGDGDYDNVRHTYTRTGSPAAVIRVRDHEDIAAALAHARTAQLPLTVRSGGHGISGRSTNDGGIVVDLSALNAVKVLDARSGLVRVEAGARWGDVAAQLAPHGLALSSGDTGDVGVGGLATTGGIGLMSRLHGLTIDHMRAAELVLADGSPVRTDADHDPDLFWAVRGAGANFGVATAFEFQAKPVGDVIAAVTVFDAGDTAAFLTRWGAAVEAAPRTVTSFLTLMAGPGGKPVAQAMTVHAGADREAAREALAPVVASGPVLQNQAFVTPYHQLLPATHAAQHAQQPLAVSRSGLLEHLTEPAAAAIASLLVAARAPMVQLRSVGGAVNDTPSTSTAYAHRTQNFSLMAATLPAGRKNLDRHWEQLHPHLKGLYLSFETGTGPRQLQDAFPGAVLDRLMVLKSRYDPDHVFDNNFALPSADLPG</sequence>
<dbReference type="Gene3D" id="3.30.465.10">
    <property type="match status" value="1"/>
</dbReference>
<dbReference type="PATRIC" id="fig|1716141.3.peg.5141"/>
<keyword evidence="3" id="KW-0285">Flavoprotein</keyword>
<dbReference type="Pfam" id="PF01565">
    <property type="entry name" value="FAD_binding_4"/>
    <property type="match status" value="1"/>
</dbReference>
<dbReference type="PROSITE" id="PS00862">
    <property type="entry name" value="OX2_COVAL_FAD"/>
    <property type="match status" value="1"/>
</dbReference>
<dbReference type="PANTHER" id="PTHR42973">
    <property type="entry name" value="BINDING OXIDOREDUCTASE, PUTATIVE (AFU_ORTHOLOGUE AFUA_1G17690)-RELATED"/>
    <property type="match status" value="1"/>
</dbReference>
<evidence type="ECO:0000313" key="7">
    <source>
        <dbReference type="EMBL" id="OAH11729.1"/>
    </source>
</evidence>
<feature type="domain" description="FAD-binding PCMH-type" evidence="6">
    <location>
        <begin position="40"/>
        <end position="211"/>
    </location>
</feature>
<evidence type="ECO:0000259" key="6">
    <source>
        <dbReference type="PROSITE" id="PS51387"/>
    </source>
</evidence>
<evidence type="ECO:0000256" key="1">
    <source>
        <dbReference type="ARBA" id="ARBA00001974"/>
    </source>
</evidence>
<evidence type="ECO:0000256" key="2">
    <source>
        <dbReference type="ARBA" id="ARBA00005466"/>
    </source>
</evidence>
<comment type="similarity">
    <text evidence="2">Belongs to the oxygen-dependent FAD-linked oxidoreductase family.</text>
</comment>
<dbReference type="SUPFAM" id="SSF56176">
    <property type="entry name" value="FAD-binding/transporter-associated domain-like"/>
    <property type="match status" value="1"/>
</dbReference>
<dbReference type="InterPro" id="IPR016166">
    <property type="entry name" value="FAD-bd_PCMH"/>
</dbReference>
<evidence type="ECO:0000256" key="3">
    <source>
        <dbReference type="ARBA" id="ARBA00022630"/>
    </source>
</evidence>
<dbReference type="GO" id="GO:0071949">
    <property type="term" value="F:FAD binding"/>
    <property type="evidence" value="ECO:0007669"/>
    <property type="project" value="InterPro"/>
</dbReference>
<dbReference type="Proteomes" id="UP000077381">
    <property type="component" value="Unassembled WGS sequence"/>
</dbReference>
<dbReference type="EC" id="1.5.3.-" evidence="7"/>
<dbReference type="STRING" id="1716141.STSP_48980"/>
<organism evidence="7 8">
    <name type="scientific">Streptomyces jeddahensis</name>
    <dbReference type="NCBI Taxonomy" id="1716141"/>
    <lineage>
        <taxon>Bacteria</taxon>
        <taxon>Bacillati</taxon>
        <taxon>Actinomycetota</taxon>
        <taxon>Actinomycetes</taxon>
        <taxon>Kitasatosporales</taxon>
        <taxon>Streptomycetaceae</taxon>
        <taxon>Streptomyces</taxon>
    </lineage>
</organism>
<evidence type="ECO:0000256" key="4">
    <source>
        <dbReference type="ARBA" id="ARBA00022827"/>
    </source>
</evidence>
<dbReference type="InterPro" id="IPR016169">
    <property type="entry name" value="FAD-bd_PCMH_sub2"/>
</dbReference>
<reference evidence="7 8" key="1">
    <citation type="submission" date="2015-12" db="EMBL/GenBank/DDBJ databases">
        <title>Genome sequence of Streptomyces sp. G25.</title>
        <authorList>
            <person name="Poehlein A."/>
            <person name="Roettig A."/>
            <person name="Hiessl S."/>
            <person name="Hauschild P."/>
            <person name="Schauer J."/>
            <person name="Madkour M.H."/>
            <person name="Al-Ansari A.M."/>
            <person name="Almakishah N.H."/>
            <person name="Steinbuechel A."/>
            <person name="Daniel R."/>
        </authorList>
    </citation>
    <scope>NUCLEOTIDE SEQUENCE [LARGE SCALE GENOMIC DNA]</scope>
    <source>
        <strain evidence="8">G25(2015)</strain>
    </source>
</reference>
<dbReference type="Gene3D" id="3.30.43.10">
    <property type="entry name" value="Uridine Diphospho-n-acetylenolpyruvylglucosamine Reductase, domain 2"/>
    <property type="match status" value="1"/>
</dbReference>
<dbReference type="Gene3D" id="3.40.462.20">
    <property type="match status" value="1"/>
</dbReference>
<dbReference type="OrthoDB" id="9775082at2"/>
<evidence type="ECO:0000256" key="5">
    <source>
        <dbReference type="ARBA" id="ARBA00023002"/>
    </source>
</evidence>
<comment type="cofactor">
    <cofactor evidence="1">
        <name>FAD</name>
        <dbReference type="ChEBI" id="CHEBI:57692"/>
    </cofactor>
</comment>
<dbReference type="AlphaFoldDB" id="A0A177HM86"/>
<dbReference type="InterPro" id="IPR016167">
    <property type="entry name" value="FAD-bd_PCMH_sub1"/>
</dbReference>
<evidence type="ECO:0000313" key="8">
    <source>
        <dbReference type="Proteomes" id="UP000077381"/>
    </source>
</evidence>
<name>A0A177HM86_9ACTN</name>
<dbReference type="InterPro" id="IPR006093">
    <property type="entry name" value="Oxy_OxRdtase_FAD_BS"/>
</dbReference>
<protein>
    <submittedName>
        <fullName evidence="7">Mitomycin radical oxidase</fullName>
        <ecNumber evidence="7">1.5.3.-</ecNumber>
    </submittedName>
</protein>
<proteinExistence type="inferred from homology"/>